<gene>
    <name evidence="4" type="primary">myoz1b</name>
</gene>
<evidence type="ECO:0000256" key="2">
    <source>
        <dbReference type="ARBA" id="ARBA00022553"/>
    </source>
</evidence>
<proteinExistence type="inferred from homology"/>
<sequence length="240" mass="27828">SAWRKSMHEQRRKCKIKQKKNLNPTWKDESDPEASELDLGTKIKTPKDVMLEELTLLTNKGSKMFKMRQQRVEKFIVTNENMQNLQNLLMSPPPIPPKPEMPKVEMDEEAEREKRRREYVRTYVSPWEKAMRGNEELKATMRASMPGPIQIHPDLPQYKSFNKTALPYGGYDKASKMLTFELPELSVAAEEPEPLPSLQADIRSRPSFNRTPIGWVCSEDNSHIHMDLDTIPFDGETDDL</sequence>
<evidence type="ECO:0000313" key="5">
    <source>
        <dbReference type="Proteomes" id="UP000472267"/>
    </source>
</evidence>
<feature type="compositionally biased region" description="Basic residues" evidence="3">
    <location>
        <begin position="10"/>
        <end position="20"/>
    </location>
</feature>
<evidence type="ECO:0000256" key="3">
    <source>
        <dbReference type="SAM" id="MobiDB-lite"/>
    </source>
</evidence>
<reference evidence="4" key="2">
    <citation type="submission" date="2025-08" db="UniProtKB">
        <authorList>
            <consortium name="Ensembl"/>
        </authorList>
    </citation>
    <scope>IDENTIFICATION</scope>
</reference>
<dbReference type="InParanoid" id="A0A672IVR3"/>
<dbReference type="Pfam" id="PF05556">
    <property type="entry name" value="Calsarcin"/>
    <property type="match status" value="1"/>
</dbReference>
<reference evidence="4" key="3">
    <citation type="submission" date="2025-09" db="UniProtKB">
        <authorList>
            <consortium name="Ensembl"/>
        </authorList>
    </citation>
    <scope>IDENTIFICATION</scope>
</reference>
<accession>A0A672IVR3</accession>
<dbReference type="GO" id="GO:0015629">
    <property type="term" value="C:actin cytoskeleton"/>
    <property type="evidence" value="ECO:0007669"/>
    <property type="project" value="TreeGrafter"/>
</dbReference>
<dbReference type="PANTHER" id="PTHR15941">
    <property type="entry name" value="MYOZENIN"/>
    <property type="match status" value="1"/>
</dbReference>
<dbReference type="InterPro" id="IPR008438">
    <property type="entry name" value="MYOZ"/>
</dbReference>
<comment type="similarity">
    <text evidence="1">Belongs to the myozenin family.</text>
</comment>
<reference evidence="4" key="1">
    <citation type="submission" date="2019-06" db="EMBL/GenBank/DDBJ databases">
        <authorList>
            <consortium name="Wellcome Sanger Institute Data Sharing"/>
        </authorList>
    </citation>
    <scope>NUCLEOTIDE SEQUENCE [LARGE SCALE GENOMIC DNA]</scope>
</reference>
<name>A0A672IVR3_SALFA</name>
<organism evidence="4 5">
    <name type="scientific">Salarias fasciatus</name>
    <name type="common">Jewelled blenny</name>
    <name type="synonym">Blennius fasciatus</name>
    <dbReference type="NCBI Taxonomy" id="181472"/>
    <lineage>
        <taxon>Eukaryota</taxon>
        <taxon>Metazoa</taxon>
        <taxon>Chordata</taxon>
        <taxon>Craniata</taxon>
        <taxon>Vertebrata</taxon>
        <taxon>Euteleostomi</taxon>
        <taxon>Actinopterygii</taxon>
        <taxon>Neopterygii</taxon>
        <taxon>Teleostei</taxon>
        <taxon>Neoteleostei</taxon>
        <taxon>Acanthomorphata</taxon>
        <taxon>Ovalentaria</taxon>
        <taxon>Blenniimorphae</taxon>
        <taxon>Blenniiformes</taxon>
        <taxon>Blennioidei</taxon>
        <taxon>Blenniidae</taxon>
        <taxon>Salariinae</taxon>
        <taxon>Salarias</taxon>
    </lineage>
</organism>
<protein>
    <submittedName>
        <fullName evidence="4">Myozenin 1b</fullName>
    </submittedName>
</protein>
<dbReference type="OMA" id="NLLMCPP"/>
<dbReference type="Proteomes" id="UP000472267">
    <property type="component" value="Chromosome 8"/>
</dbReference>
<dbReference type="GO" id="GO:0030018">
    <property type="term" value="C:Z disc"/>
    <property type="evidence" value="ECO:0007669"/>
    <property type="project" value="InterPro"/>
</dbReference>
<feature type="region of interest" description="Disordered" evidence="3">
    <location>
        <begin position="1"/>
        <end position="39"/>
    </location>
</feature>
<dbReference type="GO" id="GO:0051373">
    <property type="term" value="F:FATZ binding"/>
    <property type="evidence" value="ECO:0007669"/>
    <property type="project" value="TreeGrafter"/>
</dbReference>
<dbReference type="Ensembl" id="ENSSFAT00005047647.1">
    <property type="protein sequence ID" value="ENSSFAP00005046068.1"/>
    <property type="gene ID" value="ENSSFAG00005022507.1"/>
</dbReference>
<dbReference type="PANTHER" id="PTHR15941:SF14">
    <property type="entry name" value="MYOZENIN 1 ISOFORM X1"/>
    <property type="match status" value="1"/>
</dbReference>
<dbReference type="GO" id="GO:0031433">
    <property type="term" value="F:telethonin binding"/>
    <property type="evidence" value="ECO:0007669"/>
    <property type="project" value="TreeGrafter"/>
</dbReference>
<keyword evidence="5" id="KW-1185">Reference proteome</keyword>
<evidence type="ECO:0000313" key="4">
    <source>
        <dbReference type="Ensembl" id="ENSSFAP00005046068.1"/>
    </source>
</evidence>
<keyword evidence="2" id="KW-0597">Phosphoprotein</keyword>
<dbReference type="GO" id="GO:0003779">
    <property type="term" value="F:actin binding"/>
    <property type="evidence" value="ECO:0007669"/>
    <property type="project" value="TreeGrafter"/>
</dbReference>
<dbReference type="AlphaFoldDB" id="A0A672IVR3"/>
<evidence type="ECO:0000256" key="1">
    <source>
        <dbReference type="ARBA" id="ARBA00009126"/>
    </source>
</evidence>